<keyword evidence="1" id="KW-0812">Transmembrane</keyword>
<dbReference type="EMBL" id="JAUOEK010000105">
    <property type="protein sequence ID" value="MDO5970019.1"/>
    <property type="molecule type" value="Genomic_DNA"/>
</dbReference>
<keyword evidence="1" id="KW-1133">Transmembrane helix</keyword>
<protein>
    <submittedName>
        <fullName evidence="2">SGNH/GDSL hydrolase family protein</fullName>
    </submittedName>
</protein>
<dbReference type="SUPFAM" id="SSF52266">
    <property type="entry name" value="SGNH hydrolase"/>
    <property type="match status" value="1"/>
</dbReference>
<comment type="caution">
    <text evidence="2">The sequence shown here is derived from an EMBL/GenBank/DDBJ whole genome shotgun (WGS) entry which is preliminary data.</text>
</comment>
<feature type="transmembrane region" description="Helical" evidence="1">
    <location>
        <begin position="89"/>
        <end position="107"/>
    </location>
</feature>
<dbReference type="InterPro" id="IPR036514">
    <property type="entry name" value="SGNH_hydro_sf"/>
</dbReference>
<sequence length="588" mass="67965">MIITTVFDKYNNTELGNDKLIATEFAKPKQNSDTNFLSTKETFNYFLKEYKENLNFLDNNLKLQALLMIIAFLLVLRNSDKLSFFSNEVPLRWLHLFVPILLIYLWLKFGFLLDNLIEGRIEAVELVKNTEMNSENSATIKTLFSDAGFIDGWMLSFIDTTTTNYSGIDGNSKASSRFFLIATLGLFISTGHACILAITIIGFRRYTRLKYKYWLTGYYLVPLVPLSLLLASHLQFVYGGKNDPAIPIFTFISTWPMVFFLTWVSVKIDEKLNPISINNLRRKRVMIHPGPLLNSNGTKNELRSIALIGDSLSTSFHVDSNFKMLISIWKDWGASWFVNKLGSTNNIRSVYERIGEWTHFVAYQHACATAKIDGKIKRNFKDIITDTWHFSDQINEVLIGKFPEIVIIWIGHNALNWKEHEEKTFKELSKTFISSYEAQLERLVAGGLNSNQKCVIYVFGLINFESFFKARLEAENMKKKNSDLYPYLEKDYQYFVSMKPEFRLKMIELSRLYNTELEKLCDEIQKKISNTKVKLVYSNALARINLDTADNLNNKDAWHPSKKGHQKIAEAASKEIVKSFSFLEWDAH</sequence>
<proteinExistence type="predicted"/>
<organism evidence="2 3">
    <name type="scientific">Flavivirga aquimarina</name>
    <dbReference type="NCBI Taxonomy" id="2027862"/>
    <lineage>
        <taxon>Bacteria</taxon>
        <taxon>Pseudomonadati</taxon>
        <taxon>Bacteroidota</taxon>
        <taxon>Flavobacteriia</taxon>
        <taxon>Flavobacteriales</taxon>
        <taxon>Flavobacteriaceae</taxon>
        <taxon>Flavivirga</taxon>
    </lineage>
</organism>
<keyword evidence="3" id="KW-1185">Reference proteome</keyword>
<reference evidence="2" key="1">
    <citation type="submission" date="2023-07" db="EMBL/GenBank/DDBJ databases">
        <title>Two novel species in the genus Flavivirga.</title>
        <authorList>
            <person name="Kwon K."/>
        </authorList>
    </citation>
    <scope>NUCLEOTIDE SEQUENCE</scope>
    <source>
        <strain evidence="2">KCTC 52353</strain>
    </source>
</reference>
<name>A0ABT8WA75_9FLAO</name>
<feature type="transmembrane region" description="Helical" evidence="1">
    <location>
        <begin position="244"/>
        <end position="266"/>
    </location>
</feature>
<feature type="transmembrane region" description="Helical" evidence="1">
    <location>
        <begin position="178"/>
        <end position="203"/>
    </location>
</feature>
<dbReference type="Pfam" id="PF00657">
    <property type="entry name" value="Lipase_GDSL"/>
    <property type="match status" value="1"/>
</dbReference>
<dbReference type="GO" id="GO:0016787">
    <property type="term" value="F:hydrolase activity"/>
    <property type="evidence" value="ECO:0007669"/>
    <property type="project" value="UniProtKB-KW"/>
</dbReference>
<dbReference type="InterPro" id="IPR001087">
    <property type="entry name" value="GDSL"/>
</dbReference>
<keyword evidence="1" id="KW-0472">Membrane</keyword>
<keyword evidence="2" id="KW-0378">Hydrolase</keyword>
<gene>
    <name evidence="2" type="ORF">Q4Q35_09375</name>
</gene>
<accession>A0ABT8WA75</accession>
<evidence type="ECO:0000256" key="1">
    <source>
        <dbReference type="SAM" id="Phobius"/>
    </source>
</evidence>
<feature type="transmembrane region" description="Helical" evidence="1">
    <location>
        <begin position="61"/>
        <end position="77"/>
    </location>
</feature>
<evidence type="ECO:0000313" key="3">
    <source>
        <dbReference type="Proteomes" id="UP001176883"/>
    </source>
</evidence>
<dbReference type="Proteomes" id="UP001176883">
    <property type="component" value="Unassembled WGS sequence"/>
</dbReference>
<feature type="transmembrane region" description="Helical" evidence="1">
    <location>
        <begin position="215"/>
        <end position="238"/>
    </location>
</feature>
<evidence type="ECO:0000313" key="2">
    <source>
        <dbReference type="EMBL" id="MDO5970019.1"/>
    </source>
</evidence>
<dbReference type="Gene3D" id="3.40.50.1110">
    <property type="entry name" value="SGNH hydrolase"/>
    <property type="match status" value="1"/>
</dbReference>